<evidence type="ECO:0000256" key="1">
    <source>
        <dbReference type="ARBA" id="ARBA00022574"/>
    </source>
</evidence>
<keyword evidence="1" id="KW-0853">WD repeat</keyword>
<comment type="caution">
    <text evidence="3">The sequence shown here is derived from an EMBL/GenBank/DDBJ whole genome shotgun (WGS) entry which is preliminary data.</text>
</comment>
<dbReference type="EMBL" id="CACTIH010003685">
    <property type="protein sequence ID" value="CAA2982050.1"/>
    <property type="molecule type" value="Genomic_DNA"/>
</dbReference>
<dbReference type="PANTHER" id="PTHR15574:SF21">
    <property type="entry name" value="DDB1- AND CUL4-ASSOCIATED FACTOR 8"/>
    <property type="match status" value="1"/>
</dbReference>
<dbReference type="InterPro" id="IPR036322">
    <property type="entry name" value="WD40_repeat_dom_sf"/>
</dbReference>
<dbReference type="PANTHER" id="PTHR15574">
    <property type="entry name" value="WD REPEAT DOMAIN-CONTAINING FAMILY"/>
    <property type="match status" value="1"/>
</dbReference>
<dbReference type="OrthoDB" id="4869960at2759"/>
<evidence type="ECO:0000313" key="3">
    <source>
        <dbReference type="EMBL" id="CAA2982050.1"/>
    </source>
</evidence>
<proteinExistence type="predicted"/>
<keyword evidence="2" id="KW-0677">Repeat</keyword>
<dbReference type="Gene3D" id="2.130.10.10">
    <property type="entry name" value="YVTN repeat-like/Quinoprotein amine dehydrogenase"/>
    <property type="match status" value="1"/>
</dbReference>
<organism evidence="3 4">
    <name type="scientific">Olea europaea subsp. europaea</name>
    <dbReference type="NCBI Taxonomy" id="158383"/>
    <lineage>
        <taxon>Eukaryota</taxon>
        <taxon>Viridiplantae</taxon>
        <taxon>Streptophyta</taxon>
        <taxon>Embryophyta</taxon>
        <taxon>Tracheophyta</taxon>
        <taxon>Spermatophyta</taxon>
        <taxon>Magnoliopsida</taxon>
        <taxon>eudicotyledons</taxon>
        <taxon>Gunneridae</taxon>
        <taxon>Pentapetalae</taxon>
        <taxon>asterids</taxon>
        <taxon>lamiids</taxon>
        <taxon>Lamiales</taxon>
        <taxon>Oleaceae</taxon>
        <taxon>Oleeae</taxon>
        <taxon>Olea</taxon>
    </lineage>
</organism>
<keyword evidence="4" id="KW-1185">Reference proteome</keyword>
<feature type="non-terminal residue" evidence="3">
    <location>
        <position position="177"/>
    </location>
</feature>
<name>A0A8S0RSA9_OLEEU</name>
<evidence type="ECO:0000256" key="2">
    <source>
        <dbReference type="ARBA" id="ARBA00022737"/>
    </source>
</evidence>
<gene>
    <name evidence="3" type="ORF">OLEA9_A011502</name>
</gene>
<dbReference type="Proteomes" id="UP000594638">
    <property type="component" value="Unassembled WGS sequence"/>
</dbReference>
<dbReference type="Gramene" id="OE9A011502T1">
    <property type="protein sequence ID" value="OE9A011502C1"/>
    <property type="gene ID" value="OE9A011502"/>
</dbReference>
<dbReference type="InterPro" id="IPR015943">
    <property type="entry name" value="WD40/YVTN_repeat-like_dom_sf"/>
</dbReference>
<evidence type="ECO:0000313" key="4">
    <source>
        <dbReference type="Proteomes" id="UP000594638"/>
    </source>
</evidence>
<protein>
    <submittedName>
        <fullName evidence="3">DDB1- and CUL4-associated factor 8 isoform X2</fullName>
    </submittedName>
</protein>
<dbReference type="AlphaFoldDB" id="A0A8S0RSA9"/>
<sequence length="177" mass="19933">MMLLYIPQIDLKTSIATELFTCQSGQHENYISAVLLNAIAIDPRNPNFFAVGRSDEFAQLFDIRKYKCEYVVSGSGCGRIFIWKKGGKLIRVMEADKHVVNCIEPHPHTMMLASSGIENDNKIWIPKAVDRATQPTNIELIRDGYNPALWMLEISTPVVEGQLGVNFADIFARSADW</sequence>
<dbReference type="GO" id="GO:0005737">
    <property type="term" value="C:cytoplasm"/>
    <property type="evidence" value="ECO:0007669"/>
    <property type="project" value="TreeGrafter"/>
</dbReference>
<accession>A0A8S0RSA9</accession>
<dbReference type="GO" id="GO:0080008">
    <property type="term" value="C:Cul4-RING E3 ubiquitin ligase complex"/>
    <property type="evidence" value="ECO:0007669"/>
    <property type="project" value="TreeGrafter"/>
</dbReference>
<dbReference type="InterPro" id="IPR045151">
    <property type="entry name" value="DCAF8"/>
</dbReference>
<dbReference type="SUPFAM" id="SSF50978">
    <property type="entry name" value="WD40 repeat-like"/>
    <property type="match status" value="1"/>
</dbReference>
<reference evidence="3 4" key="1">
    <citation type="submission" date="2019-12" db="EMBL/GenBank/DDBJ databases">
        <authorList>
            <person name="Alioto T."/>
            <person name="Alioto T."/>
            <person name="Gomez Garrido J."/>
        </authorList>
    </citation>
    <scope>NUCLEOTIDE SEQUENCE [LARGE SCALE GENOMIC DNA]</scope>
</reference>